<dbReference type="GO" id="GO:0031683">
    <property type="term" value="F:G-protein beta/gamma-subunit complex binding"/>
    <property type="evidence" value="ECO:0007669"/>
    <property type="project" value="InterPro"/>
</dbReference>
<evidence type="ECO:0000256" key="10">
    <source>
        <dbReference type="ARBA" id="ARBA00060880"/>
    </source>
</evidence>
<reference evidence="17" key="1">
    <citation type="journal article" date="2023" name="Proc. Natl. Acad. Sci. U.S.A.">
        <title>Genomic and structural basis for evolution of tropane alkaloid biosynthesis.</title>
        <authorList>
            <person name="Wanga Y.-J."/>
            <person name="Taina T."/>
            <person name="Yua J.-Y."/>
            <person name="Lia J."/>
            <person name="Xua B."/>
            <person name="Chenc J."/>
            <person name="D'Auriad J.C."/>
            <person name="Huanga J.-P."/>
            <person name="Huanga S.-X."/>
        </authorList>
    </citation>
    <scope>NUCLEOTIDE SEQUENCE [LARGE SCALE GENOMIC DNA]</scope>
    <source>
        <strain evidence="17">cv. KIB-2019</strain>
    </source>
</reference>
<feature type="binding site" evidence="11">
    <location>
        <begin position="736"/>
        <end position="739"/>
    </location>
    <ligand>
        <name>GTP</name>
        <dbReference type="ChEBI" id="CHEBI:37565"/>
    </ligand>
</feature>
<evidence type="ECO:0000256" key="5">
    <source>
        <dbReference type="ARBA" id="ARBA00022833"/>
    </source>
</evidence>
<dbReference type="EMBL" id="JAJAGQ010000017">
    <property type="protein sequence ID" value="KAJ8538740.1"/>
    <property type="molecule type" value="Genomic_DNA"/>
</dbReference>
<feature type="binding site" evidence="12">
    <location>
        <position position="619"/>
    </location>
    <ligand>
        <name>Mg(2+)</name>
        <dbReference type="ChEBI" id="CHEBI:18420"/>
    </ligand>
</feature>
<evidence type="ECO:0000256" key="6">
    <source>
        <dbReference type="ARBA" id="ARBA00022837"/>
    </source>
</evidence>
<keyword evidence="13" id="KW-0175">Coiled coil</keyword>
<dbReference type="InterPro" id="IPR001019">
    <property type="entry name" value="Gprotein_alpha_su"/>
</dbReference>
<keyword evidence="6" id="KW-0106">Calcium</keyword>
<dbReference type="GO" id="GO:0005634">
    <property type="term" value="C:nucleus"/>
    <property type="evidence" value="ECO:0007669"/>
    <property type="project" value="UniProtKB-SubCell"/>
</dbReference>
<feature type="coiled-coil region" evidence="13">
    <location>
        <begin position="1140"/>
        <end position="1167"/>
    </location>
</feature>
<dbReference type="PRINTS" id="PR00318">
    <property type="entry name" value="GPROTEINA"/>
</dbReference>
<evidence type="ECO:0000256" key="11">
    <source>
        <dbReference type="PIRSR" id="PIRSR601019-1"/>
    </source>
</evidence>
<keyword evidence="7 11" id="KW-0342">GTP-binding</keyword>
<dbReference type="FunFam" id="1.10.400.10:FF:000005">
    <property type="entry name" value="Extra-large guanine nucleotide-binding protein 3"/>
    <property type="match status" value="1"/>
</dbReference>
<dbReference type="GO" id="GO:0005737">
    <property type="term" value="C:cytoplasm"/>
    <property type="evidence" value="ECO:0007669"/>
    <property type="project" value="TreeGrafter"/>
</dbReference>
<dbReference type="Pfam" id="PF23622">
    <property type="entry name" value="LRR_At1g61320_AtMIF1"/>
    <property type="match status" value="1"/>
</dbReference>
<dbReference type="GO" id="GO:0007188">
    <property type="term" value="P:adenylate cyclase-modulating G protein-coupled receptor signaling pathway"/>
    <property type="evidence" value="ECO:0007669"/>
    <property type="project" value="TreeGrafter"/>
</dbReference>
<keyword evidence="5" id="KW-0862">Zinc</keyword>
<keyword evidence="8" id="KW-0807">Transducer</keyword>
<evidence type="ECO:0000259" key="15">
    <source>
        <dbReference type="SMART" id="SM00579"/>
    </source>
</evidence>
<comment type="similarity">
    <text evidence="10">Belongs to the G-alpha family. XLG subfamily.</text>
</comment>
<dbReference type="GO" id="GO:0005525">
    <property type="term" value="F:GTP binding"/>
    <property type="evidence" value="ECO:0007669"/>
    <property type="project" value="UniProtKB-KW"/>
</dbReference>
<evidence type="ECO:0000256" key="14">
    <source>
        <dbReference type="SAM" id="MobiDB-lite"/>
    </source>
</evidence>
<evidence type="ECO:0000256" key="1">
    <source>
        <dbReference type="ARBA" id="ARBA00004123"/>
    </source>
</evidence>
<dbReference type="InterPro" id="IPR027417">
    <property type="entry name" value="P-loop_NTPase"/>
</dbReference>
<dbReference type="SMART" id="SM00579">
    <property type="entry name" value="FBD"/>
    <property type="match status" value="1"/>
</dbReference>
<keyword evidence="4" id="KW-0863">Zinc-finger</keyword>
<keyword evidence="17" id="KW-1185">Reference proteome</keyword>
<proteinExistence type="inferred from homology"/>
<dbReference type="SUPFAM" id="SSF52047">
    <property type="entry name" value="RNI-like"/>
    <property type="match status" value="1"/>
</dbReference>
<dbReference type="InterPro" id="IPR055357">
    <property type="entry name" value="LRR_At1g61320_AtMIF1"/>
</dbReference>
<dbReference type="CDD" id="cd00066">
    <property type="entry name" value="G-alpha"/>
    <property type="match status" value="1"/>
</dbReference>
<dbReference type="GO" id="GO:0003924">
    <property type="term" value="F:GTPase activity"/>
    <property type="evidence" value="ECO:0007669"/>
    <property type="project" value="InterPro"/>
</dbReference>
<feature type="binding site" evidence="11">
    <location>
        <position position="802"/>
    </location>
    <ligand>
        <name>GTP</name>
        <dbReference type="ChEBI" id="CHEBI:37565"/>
    </ligand>
</feature>
<dbReference type="InterPro" id="IPR001810">
    <property type="entry name" value="F-box_dom"/>
</dbReference>
<dbReference type="GO" id="GO:0008270">
    <property type="term" value="F:zinc ion binding"/>
    <property type="evidence" value="ECO:0007669"/>
    <property type="project" value="UniProtKB-KW"/>
</dbReference>
<dbReference type="Gene3D" id="3.80.10.10">
    <property type="entry name" value="Ribonuclease Inhibitor"/>
    <property type="match status" value="1"/>
</dbReference>
<dbReference type="SUPFAM" id="SSF47895">
    <property type="entry name" value="Transducin (alpha subunit), insertion domain"/>
    <property type="match status" value="1"/>
</dbReference>
<evidence type="ECO:0000256" key="7">
    <source>
        <dbReference type="ARBA" id="ARBA00023134"/>
    </source>
</evidence>
<dbReference type="InterPro" id="IPR032675">
    <property type="entry name" value="LRR_dom_sf"/>
</dbReference>
<evidence type="ECO:0000256" key="9">
    <source>
        <dbReference type="ARBA" id="ARBA00023242"/>
    </source>
</evidence>
<dbReference type="SMART" id="SM00275">
    <property type="entry name" value="G_alpha"/>
    <property type="match status" value="1"/>
</dbReference>
<dbReference type="Proteomes" id="UP001152561">
    <property type="component" value="Unassembled WGS sequence"/>
</dbReference>
<evidence type="ECO:0000256" key="2">
    <source>
        <dbReference type="ARBA" id="ARBA00022723"/>
    </source>
</evidence>
<dbReference type="GO" id="GO:0001664">
    <property type="term" value="F:G protein-coupled receptor binding"/>
    <property type="evidence" value="ECO:0007669"/>
    <property type="project" value="TreeGrafter"/>
</dbReference>
<dbReference type="SUPFAM" id="SSF52540">
    <property type="entry name" value="P-loop containing nucleoside triphosphate hydrolases"/>
    <property type="match status" value="1"/>
</dbReference>
<feature type="compositionally biased region" description="Basic and acidic residues" evidence="14">
    <location>
        <begin position="134"/>
        <end position="147"/>
    </location>
</feature>
<dbReference type="PANTHER" id="PTHR10218:SF337">
    <property type="entry name" value="EXTRA-LARGE GUANINE NUCLEOTIDE-BINDING PROTEIN 3"/>
    <property type="match status" value="1"/>
</dbReference>
<feature type="binding site" evidence="11">
    <location>
        <begin position="613"/>
        <end position="619"/>
    </location>
    <ligand>
        <name>GTP</name>
        <dbReference type="ChEBI" id="CHEBI:37565"/>
    </ligand>
</feature>
<dbReference type="InterPro" id="IPR053781">
    <property type="entry name" value="F-box_AtFBL13-like"/>
</dbReference>
<dbReference type="Pfam" id="PF00503">
    <property type="entry name" value="G-alpha"/>
    <property type="match status" value="1"/>
</dbReference>
<dbReference type="FunFam" id="3.40.50.300:FF:001044">
    <property type="entry name" value="Extra-large guanine nucleotide-binding protein 3"/>
    <property type="match status" value="1"/>
</dbReference>
<dbReference type="PROSITE" id="PS51882">
    <property type="entry name" value="G_ALPHA"/>
    <property type="match status" value="1"/>
</dbReference>
<dbReference type="InterPro" id="IPR006566">
    <property type="entry name" value="FBD"/>
</dbReference>
<feature type="binding site" evidence="12">
    <location>
        <position position="458"/>
    </location>
    <ligand>
        <name>Mg(2+)</name>
        <dbReference type="ChEBI" id="CHEBI:18420"/>
    </ligand>
</feature>
<evidence type="ECO:0000256" key="4">
    <source>
        <dbReference type="ARBA" id="ARBA00022771"/>
    </source>
</evidence>
<keyword evidence="9" id="KW-0539">Nucleus</keyword>
<dbReference type="Gene3D" id="1.10.400.10">
    <property type="entry name" value="GI Alpha 1, domain 2-like"/>
    <property type="match status" value="1"/>
</dbReference>
<dbReference type="InterPro" id="IPR011025">
    <property type="entry name" value="GproteinA_insert"/>
</dbReference>
<dbReference type="Gene3D" id="3.40.50.300">
    <property type="entry name" value="P-loop containing nucleotide triphosphate hydrolases"/>
    <property type="match status" value="1"/>
</dbReference>
<dbReference type="PANTHER" id="PTHR10218">
    <property type="entry name" value="GTP-BINDING PROTEIN ALPHA SUBUNIT"/>
    <property type="match status" value="1"/>
</dbReference>
<dbReference type="SUPFAM" id="SSF81383">
    <property type="entry name" value="F-box domain"/>
    <property type="match status" value="1"/>
</dbReference>
<dbReference type="InterPro" id="IPR036047">
    <property type="entry name" value="F-box-like_dom_sf"/>
</dbReference>
<feature type="domain" description="FBD" evidence="15">
    <location>
        <begin position="1264"/>
        <end position="1342"/>
    </location>
</feature>
<organism evidence="16 17">
    <name type="scientific">Anisodus acutangulus</name>
    <dbReference type="NCBI Taxonomy" id="402998"/>
    <lineage>
        <taxon>Eukaryota</taxon>
        <taxon>Viridiplantae</taxon>
        <taxon>Streptophyta</taxon>
        <taxon>Embryophyta</taxon>
        <taxon>Tracheophyta</taxon>
        <taxon>Spermatophyta</taxon>
        <taxon>Magnoliopsida</taxon>
        <taxon>eudicotyledons</taxon>
        <taxon>Gunneridae</taxon>
        <taxon>Pentapetalae</taxon>
        <taxon>asterids</taxon>
        <taxon>lamiids</taxon>
        <taxon>Solanales</taxon>
        <taxon>Solanaceae</taxon>
        <taxon>Solanoideae</taxon>
        <taxon>Hyoscyameae</taxon>
        <taxon>Anisodus</taxon>
    </lineage>
</organism>
<evidence type="ECO:0000256" key="13">
    <source>
        <dbReference type="SAM" id="Coils"/>
    </source>
</evidence>
<keyword evidence="12" id="KW-0460">Magnesium</keyword>
<accession>A0A9Q1LLX9</accession>
<dbReference type="Pfam" id="PF00646">
    <property type="entry name" value="F-box"/>
    <property type="match status" value="1"/>
</dbReference>
<protein>
    <recommendedName>
        <fullName evidence="15">FBD domain-containing protein</fullName>
    </recommendedName>
</protein>
<dbReference type="GO" id="GO:0005834">
    <property type="term" value="C:heterotrimeric G-protein complex"/>
    <property type="evidence" value="ECO:0007669"/>
    <property type="project" value="TreeGrafter"/>
</dbReference>
<evidence type="ECO:0000256" key="3">
    <source>
        <dbReference type="ARBA" id="ARBA00022741"/>
    </source>
</evidence>
<dbReference type="OrthoDB" id="5817230at2759"/>
<gene>
    <name evidence="16" type="ORF">K7X08_030036</name>
</gene>
<evidence type="ECO:0000256" key="8">
    <source>
        <dbReference type="ARBA" id="ARBA00023224"/>
    </source>
</evidence>
<keyword evidence="3 11" id="KW-0547">Nucleotide-binding</keyword>
<sequence length="1343" mass="154025">MEKNGGEEDWREMVRRMLPPGVPLPEEEDVMDYSIASEYTGPPISYELPRVEPVDVDSGAIPTASVAETRRSIDRDVAPVIEPISLHVSQVATVTSPPSQSPRISGSSESQVSVLQSPDSSSRSPSASPGSEHNPSENAEKHTEGRRAHVVTFNTINRSERKVVDIENQVFPEYVGVSKERKKKKKSRFCYRCEKGKWENKESCLVCDAKYCINCVLRAMGSMPEGRKCVSCIGEPIDESKRFKLGKHSRVLSRLLSSLEVKQIMKAEKECAANQLRPEQLIVNGFPLKPDEMAELFGCPLPPQKLKPGSYWYDKESGLWGKEGEKPDRIVSSNLNFTGKLSPHASNGTTQVYINGREITKLELKVLKLANVQCPRDTHFWVYDDGRYEEEGQNNIRGNIWEKALTRFICSLLSLPVPTGQPYGQRDEPSNYTTVTNYIEQKRIQKLLLLGLESSGTSTIFKQAKFLYGNKFTAEEVQDIKLMIQSNMYKYLSILLDGRERFEEEALSRIEAEGGDMESAETNQCIYSLNPRLKHFSDWLLDIIATGDLDAFFPAATREYAPLVEEVWKDPAIQETYKRRKELHFLPDVADYFLSKAVEVSSNEYEPSERDILYAEGVTQGNGLAFMEFSLDDRSPMSETFGDNLEASGPPLTRYQLIRVNANGMNEGCKWVEMFEDVRVVVFCVALSDYDQMWRSSEDSGSGTLLQNKMVHVKELFETMVRHPCFKDTPFVLILNKYDLFEEEVARVPLDSCEWFSDFSPVRTHHTNQSLANQAYYYVAMKFKDLYASLTGRKLFVWQARARDRLTVDEAFKYIREVVKWDEEKEETYYGGAEDSFYSTTDAKEDLKATKVPKLSYVKKKNSCTLQRNIMAKGDGDRFTNLPEPLLLHILSMLRNSKEVVRTSILSERWRYLWKSVPLSLDFPFPQYPYDVNINTKKVLAYIASTNRELHYFRSCEKIKAFRVFPYKYRDYLTKDVDFWVHFATKIAGVEEFTLQFYWTCFPDYAYKFPQFAYRNTSLRNLVLGNCQLNPTGSVSWSSLVSLSIGDVALPEGVMEKVLLGSPNLECLELDKVGGIRRLEISSVKLRKLIITNYETEVAEEVVYWLEIFAPYVRHLELSGLCSDEIRFQLRNVASLVTAVLSLSVDFHELEDEKDKLEKECRYFQELLHCVSHVENLELGPWCFECLSILELQGWVFPPSSWKFLKLNTALVLLDFPGIWSFLPSSQDLQTLVIDWNNHKPRDLLSRYTNKDEQSKWFKTHKFNCSLLHLKTIKVINFDGPLSGNKSVVPLVKYLLKNATVLEKFVIAAKFEGRDVPKDYVKMAQEFQSFPRSSPHASVVFSY</sequence>
<feature type="compositionally biased region" description="Low complexity" evidence="14">
    <location>
        <begin position="110"/>
        <end position="131"/>
    </location>
</feature>
<evidence type="ECO:0000256" key="12">
    <source>
        <dbReference type="PIRSR" id="PIRSR601019-2"/>
    </source>
</evidence>
<feature type="compositionally biased region" description="Polar residues" evidence="14">
    <location>
        <begin position="92"/>
        <end position="109"/>
    </location>
</feature>
<evidence type="ECO:0000313" key="17">
    <source>
        <dbReference type="Proteomes" id="UP001152561"/>
    </source>
</evidence>
<dbReference type="CDD" id="cd22160">
    <property type="entry name" value="F-box_AtFBL13-like"/>
    <property type="match status" value="1"/>
</dbReference>
<comment type="caution">
    <text evidence="16">The sequence shown here is derived from an EMBL/GenBank/DDBJ whole genome shotgun (WGS) entry which is preliminary data.</text>
</comment>
<name>A0A9Q1LLX9_9SOLA</name>
<comment type="subcellular location">
    <subcellularLocation>
        <location evidence="1">Nucleus</location>
    </subcellularLocation>
</comment>
<keyword evidence="2 12" id="KW-0479">Metal-binding</keyword>
<feature type="region of interest" description="Disordered" evidence="14">
    <location>
        <begin position="92"/>
        <end position="148"/>
    </location>
</feature>
<evidence type="ECO:0000313" key="16">
    <source>
        <dbReference type="EMBL" id="KAJ8538740.1"/>
    </source>
</evidence>